<dbReference type="AlphaFoldDB" id="A0A0C6FXV3"/>
<dbReference type="KEGG" id="maqu:Maq22A_5p70100"/>
<evidence type="ECO:0000256" key="1">
    <source>
        <dbReference type="ARBA" id="ARBA00002190"/>
    </source>
</evidence>
<dbReference type="InterPro" id="IPR001207">
    <property type="entry name" value="Transposase_mutator"/>
</dbReference>
<protein>
    <recommendedName>
        <fullName evidence="6">Mutator family transposase</fullName>
    </recommendedName>
</protein>
<reference evidence="8" key="2">
    <citation type="submission" date="2015-01" db="EMBL/GenBank/DDBJ databases">
        <title>Complete genome sequence of Methylobacterium aquaticum strain 22A.</title>
        <authorList>
            <person name="Tani A."/>
            <person name="Ogura Y."/>
            <person name="Hayashi T."/>
        </authorList>
    </citation>
    <scope>NUCLEOTIDE SEQUENCE [LARGE SCALE GENOMIC DNA]</scope>
    <source>
        <strain evidence="8">MA-22A</strain>
        <plasmid evidence="8">Plasmid pMaq22A_5p DNA</plasmid>
    </source>
</reference>
<dbReference type="OrthoDB" id="165209at2"/>
<accession>A0A0C6FXV3</accession>
<dbReference type="NCBIfam" id="NF033543">
    <property type="entry name" value="transpos_IS256"/>
    <property type="match status" value="1"/>
</dbReference>
<dbReference type="EMBL" id="AP014709">
    <property type="protein sequence ID" value="BAQ50444.1"/>
    <property type="molecule type" value="Genomic_DNA"/>
</dbReference>
<evidence type="ECO:0000313" key="7">
    <source>
        <dbReference type="EMBL" id="BAQ50444.1"/>
    </source>
</evidence>
<dbReference type="Proteomes" id="UP000061432">
    <property type="component" value="Plasmid pMaq22A_5p"/>
</dbReference>
<dbReference type="GO" id="GO:0006313">
    <property type="term" value="P:DNA transposition"/>
    <property type="evidence" value="ECO:0007669"/>
    <property type="project" value="UniProtKB-UniRule"/>
</dbReference>
<gene>
    <name evidence="7" type="ORF">Maq22A_5p70100</name>
</gene>
<dbReference type="RefSeq" id="WP_060851468.1">
    <property type="nucleotide sequence ID" value="NZ_AP014709.1"/>
</dbReference>
<dbReference type="GO" id="GO:0003677">
    <property type="term" value="F:DNA binding"/>
    <property type="evidence" value="ECO:0007669"/>
    <property type="project" value="UniProtKB-UniRule"/>
</dbReference>
<keyword evidence="6" id="KW-0814">Transposable element</keyword>
<name>A0A0C6FXV3_9HYPH</name>
<geneLocation type="plasmid" evidence="8">
    <name>pMaq22A_5p DNA</name>
</geneLocation>
<keyword evidence="7" id="KW-0614">Plasmid</keyword>
<dbReference type="GO" id="GO:0004803">
    <property type="term" value="F:transposase activity"/>
    <property type="evidence" value="ECO:0007669"/>
    <property type="project" value="UniProtKB-UniRule"/>
</dbReference>
<dbReference type="PATRIC" id="fig|270351.10.peg.7640"/>
<evidence type="ECO:0000256" key="5">
    <source>
        <dbReference type="ARBA" id="ARBA00023172"/>
    </source>
</evidence>
<evidence type="ECO:0000256" key="4">
    <source>
        <dbReference type="ARBA" id="ARBA00023125"/>
    </source>
</evidence>
<proteinExistence type="inferred from homology"/>
<dbReference type="Pfam" id="PF00872">
    <property type="entry name" value="Transposase_mut"/>
    <property type="match status" value="1"/>
</dbReference>
<evidence type="ECO:0000256" key="3">
    <source>
        <dbReference type="ARBA" id="ARBA00022578"/>
    </source>
</evidence>
<keyword evidence="4 6" id="KW-0238">DNA-binding</keyword>
<organism evidence="7 8">
    <name type="scientific">Methylobacterium aquaticum</name>
    <dbReference type="NCBI Taxonomy" id="270351"/>
    <lineage>
        <taxon>Bacteria</taxon>
        <taxon>Pseudomonadati</taxon>
        <taxon>Pseudomonadota</taxon>
        <taxon>Alphaproteobacteria</taxon>
        <taxon>Hyphomicrobiales</taxon>
        <taxon>Methylobacteriaceae</taxon>
        <taxon>Methylobacterium</taxon>
    </lineage>
</organism>
<comment type="function">
    <text evidence="1 6">Required for the transposition of the insertion element.</text>
</comment>
<evidence type="ECO:0000256" key="6">
    <source>
        <dbReference type="RuleBase" id="RU365089"/>
    </source>
</evidence>
<keyword evidence="5 6" id="KW-0233">DNA recombination</keyword>
<dbReference type="PANTHER" id="PTHR33217">
    <property type="entry name" value="TRANSPOSASE FOR INSERTION SEQUENCE ELEMENT IS1081"/>
    <property type="match status" value="1"/>
</dbReference>
<evidence type="ECO:0000313" key="8">
    <source>
        <dbReference type="Proteomes" id="UP000061432"/>
    </source>
</evidence>
<reference evidence="7 8" key="1">
    <citation type="journal article" date="2015" name="Genome Announc.">
        <title>Complete Genome Sequence of Methylobacterium aquaticum Strain 22A, Isolated from Racomitrium japonicum Moss.</title>
        <authorList>
            <person name="Tani A."/>
            <person name="Ogura Y."/>
            <person name="Hayashi T."/>
            <person name="Kimbara K."/>
        </authorList>
    </citation>
    <scope>NUCLEOTIDE SEQUENCE [LARGE SCALE GENOMIC DNA]</scope>
    <source>
        <strain evidence="7 8">MA-22A</strain>
        <plasmid evidence="8">Plasmid pMaq22A_5p DNA</plasmid>
    </source>
</reference>
<sequence length="399" mass="44459">MTDEIMTLRRLMEKSADADLLREMIGFAAERLMELEVGGLTGAAHGEKSAERLVQRNGYRDRDWQTRAGTVELRIPKLRKGSYFPGFLEPRRMAEKALTAVIQEAYIQGISTRSVDDLVQAMGGTGVSKSQVSRLCQEIDERVGAFLDRPIEGEWPYLWIDATYVKVRQDGRIVSVAVIVAVGVNTDGRREVLGMDVGPSEAETFWTDFLRKLARRGLRGVKLVISDAHEGIKASVAKVMNATWQRCRVHFMRNVLAHAGRSGRRVVSAFIATAFAQDDAEAARQQWRRVADQLRPKVPKLAALMDTAEPDVLAYMGFPAAHRVKLHSTNPLERLNGEIKRRTEVVGIFPNEAAITRLVGAILLEQNDEWAVQRSRYMTLESIAPIGDDPLVSLPTLAA</sequence>
<evidence type="ECO:0000256" key="2">
    <source>
        <dbReference type="ARBA" id="ARBA00010961"/>
    </source>
</evidence>
<comment type="similarity">
    <text evidence="2 6">Belongs to the transposase mutator family.</text>
</comment>
<dbReference type="PANTHER" id="PTHR33217:SF7">
    <property type="entry name" value="TRANSPOSASE FOR INSERTION SEQUENCE ELEMENT IS1081"/>
    <property type="match status" value="1"/>
</dbReference>
<keyword evidence="3 6" id="KW-0815">Transposition</keyword>